<dbReference type="RefSeq" id="WP_116430472.1">
    <property type="nucleotide sequence ID" value="NZ_NMUF01000012.1"/>
</dbReference>
<evidence type="ECO:0000256" key="4">
    <source>
        <dbReference type="HAMAP-Rule" id="MF_00060"/>
    </source>
</evidence>
<dbReference type="GO" id="GO:0005737">
    <property type="term" value="C:cytoplasm"/>
    <property type="evidence" value="ECO:0007669"/>
    <property type="project" value="UniProtKB-SubCell"/>
</dbReference>
<keyword evidence="4" id="KW-0963">Cytoplasm</keyword>
<keyword evidence="4" id="KW-0547">Nucleotide-binding</keyword>
<comment type="caution">
    <text evidence="6">The sequence shown here is derived from an EMBL/GenBank/DDBJ whole genome shotgun (WGS) entry which is preliminary data.</text>
</comment>
<dbReference type="GO" id="GO:0046872">
    <property type="term" value="F:metal ion binding"/>
    <property type="evidence" value="ECO:0007669"/>
    <property type="project" value="UniProtKB-UniRule"/>
</dbReference>
<dbReference type="PANTHER" id="PTHR30457">
    <property type="entry name" value="5'-NUCLEOTIDASE SURE"/>
    <property type="match status" value="1"/>
</dbReference>
<evidence type="ECO:0000256" key="2">
    <source>
        <dbReference type="ARBA" id="ARBA00022723"/>
    </source>
</evidence>
<feature type="binding site" evidence="4">
    <location>
        <position position="9"/>
    </location>
    <ligand>
        <name>a divalent metal cation</name>
        <dbReference type="ChEBI" id="CHEBI:60240"/>
    </ligand>
</feature>
<reference evidence="6 7" key="1">
    <citation type="submission" date="2017-07" db="EMBL/GenBank/DDBJ databases">
        <title>Draft genome sequence of aerobic hyperthermophilic archaea, Pyrobaculum aerophilum YKB31 and YKB32.</title>
        <authorList>
            <person name="Mochizuki T."/>
            <person name="Berliner A.J."/>
            <person name="Yoshida-Takashima Y."/>
            <person name="Takaki Y."/>
            <person name="Nunoura T."/>
            <person name="Takai K."/>
        </authorList>
    </citation>
    <scope>NUCLEOTIDE SEQUENCE [LARGE SCALE GENOMIC DNA]</scope>
    <source>
        <strain evidence="6 7">YKB32</strain>
    </source>
</reference>
<evidence type="ECO:0000313" key="7">
    <source>
        <dbReference type="Proteomes" id="UP000256877"/>
    </source>
</evidence>
<dbReference type="SUPFAM" id="SSF64167">
    <property type="entry name" value="SurE-like"/>
    <property type="match status" value="1"/>
</dbReference>
<evidence type="ECO:0000256" key="3">
    <source>
        <dbReference type="ARBA" id="ARBA00022801"/>
    </source>
</evidence>
<feature type="binding site" evidence="4">
    <location>
        <position position="40"/>
    </location>
    <ligand>
        <name>a divalent metal cation</name>
        <dbReference type="ChEBI" id="CHEBI:60240"/>
    </ligand>
</feature>
<accession>A0A371R4K2</accession>
<dbReference type="Gene3D" id="3.40.1210.10">
    <property type="entry name" value="Survival protein SurE-like phosphatase/nucleotidase"/>
    <property type="match status" value="1"/>
</dbReference>
<comment type="cofactor">
    <cofactor evidence="4">
        <name>a divalent metal cation</name>
        <dbReference type="ChEBI" id="CHEBI:60240"/>
    </cofactor>
    <text evidence="4">Binds 1 divalent metal cation per subunit.</text>
</comment>
<dbReference type="AlphaFoldDB" id="A0A371R4K2"/>
<protein>
    <recommendedName>
        <fullName evidence="4">5'-nucleotidase SurE</fullName>
        <ecNumber evidence="4">3.1.3.5</ecNumber>
    </recommendedName>
    <alternativeName>
        <fullName evidence="4">Nucleoside 5'-monophosphate phosphohydrolase</fullName>
    </alternativeName>
</protein>
<dbReference type="OrthoDB" id="26873at2157"/>
<organism evidence="6 7">
    <name type="scientific">Pyrobaculum aerophilum</name>
    <dbReference type="NCBI Taxonomy" id="13773"/>
    <lineage>
        <taxon>Archaea</taxon>
        <taxon>Thermoproteota</taxon>
        <taxon>Thermoprotei</taxon>
        <taxon>Thermoproteales</taxon>
        <taxon>Thermoproteaceae</taxon>
        <taxon>Pyrobaculum</taxon>
    </lineage>
</organism>
<feature type="domain" description="Survival protein SurE-like phosphatase/nucleotidase" evidence="5">
    <location>
        <begin position="3"/>
        <end position="165"/>
    </location>
</feature>
<dbReference type="Pfam" id="PF01975">
    <property type="entry name" value="SurE"/>
    <property type="match status" value="1"/>
</dbReference>
<evidence type="ECO:0000259" key="5">
    <source>
        <dbReference type="Pfam" id="PF01975"/>
    </source>
</evidence>
<sequence length="249" mass="26683">MKIVVTNDDGPHSPLLETLVRGLEAVGNEVVVVVPERPRSAAGLARTYHKPLRVRKLGGYYVVNGFPADAVFLALKLIVPDAELVISGVNVGENIGIEATYGSGTVGAALQAGVLGVPSIAASMEVGGDVDFMMKVVEGAVASARAGLDGVLAVSINIPSVWKGGVYCVRKLARAVYRERLYEGVDPRGEKYYWRWGPRRSEFEPDTDAYYFYYMRGVTVLGLSESGVASVENFGRKLGQLIGAVQVDC</sequence>
<keyword evidence="2 4" id="KW-0479">Metal-binding</keyword>
<evidence type="ECO:0000313" key="6">
    <source>
        <dbReference type="EMBL" id="RFA99012.1"/>
    </source>
</evidence>
<dbReference type="GO" id="GO:0000166">
    <property type="term" value="F:nucleotide binding"/>
    <property type="evidence" value="ECO:0007669"/>
    <property type="project" value="UniProtKB-KW"/>
</dbReference>
<proteinExistence type="inferred from homology"/>
<comment type="function">
    <text evidence="4">Nucleotidase that shows phosphatase activity on nucleoside 5'-monophosphates.</text>
</comment>
<evidence type="ECO:0000256" key="1">
    <source>
        <dbReference type="ARBA" id="ARBA00011062"/>
    </source>
</evidence>
<dbReference type="NCBIfam" id="TIGR00087">
    <property type="entry name" value="surE"/>
    <property type="match status" value="1"/>
</dbReference>
<dbReference type="Proteomes" id="UP000256877">
    <property type="component" value="Unassembled WGS sequence"/>
</dbReference>
<dbReference type="InterPro" id="IPR036523">
    <property type="entry name" value="SurE-like_sf"/>
</dbReference>
<gene>
    <name evidence="4 6" type="primary">surE</name>
    <name evidence="6" type="ORF">CGL52_05850</name>
</gene>
<feature type="binding site" evidence="4">
    <location>
        <position position="90"/>
    </location>
    <ligand>
        <name>a divalent metal cation</name>
        <dbReference type="ChEBI" id="CHEBI:60240"/>
    </ligand>
</feature>
<dbReference type="InterPro" id="IPR030048">
    <property type="entry name" value="SurE"/>
</dbReference>
<keyword evidence="3 4" id="KW-0378">Hydrolase</keyword>
<dbReference type="PANTHER" id="PTHR30457:SF0">
    <property type="entry name" value="PHOSPHATASE, PUTATIVE (AFU_ORTHOLOGUE AFUA_4G01070)-RELATED"/>
    <property type="match status" value="1"/>
</dbReference>
<name>A0A371R4K2_9CREN</name>
<feature type="binding site" evidence="4">
    <location>
        <position position="8"/>
    </location>
    <ligand>
        <name>a divalent metal cation</name>
        <dbReference type="ChEBI" id="CHEBI:60240"/>
    </ligand>
</feature>
<dbReference type="GO" id="GO:0008253">
    <property type="term" value="F:5'-nucleotidase activity"/>
    <property type="evidence" value="ECO:0007669"/>
    <property type="project" value="UniProtKB-UniRule"/>
</dbReference>
<comment type="catalytic activity">
    <reaction evidence="4">
        <text>a ribonucleoside 5'-phosphate + H2O = a ribonucleoside + phosphate</text>
        <dbReference type="Rhea" id="RHEA:12484"/>
        <dbReference type="ChEBI" id="CHEBI:15377"/>
        <dbReference type="ChEBI" id="CHEBI:18254"/>
        <dbReference type="ChEBI" id="CHEBI:43474"/>
        <dbReference type="ChEBI" id="CHEBI:58043"/>
        <dbReference type="EC" id="3.1.3.5"/>
    </reaction>
</comment>
<comment type="similarity">
    <text evidence="1 4">Belongs to the SurE nucleotidase family.</text>
</comment>
<dbReference type="HAMAP" id="MF_00060">
    <property type="entry name" value="SurE"/>
    <property type="match status" value="1"/>
</dbReference>
<dbReference type="InterPro" id="IPR002828">
    <property type="entry name" value="SurE-like_Pase/nucleotidase"/>
</dbReference>
<dbReference type="EMBL" id="NMUF01000012">
    <property type="protein sequence ID" value="RFA99012.1"/>
    <property type="molecule type" value="Genomic_DNA"/>
</dbReference>
<dbReference type="EC" id="3.1.3.5" evidence="4"/>
<comment type="subcellular location">
    <subcellularLocation>
        <location evidence="4">Cytoplasm</location>
    </subcellularLocation>
</comment>